<sequence length="245" mass="26326">MTAQGTSKGTLYLIPNTLGDGDEAALAYVLPAPVRERAGTLASYIGENAKSTRAFLKRVGTTRPIQEIEIRELNVNTPAGEVDKLLAPLLKGIDTGLVSEAGVPAVADPGALLVRRAHERGIKVVPLVGPSSILLALMASGLNGQSFAFHGYLPVDANERIKKLRELEQTSRKAKQTQIFIETPYRNKTLLDALVATCAPSTLVCVAADLTLPTETILSRTISDWKKPPTPDLHKRPAIFLMLAN</sequence>
<dbReference type="SUPFAM" id="SSF53790">
    <property type="entry name" value="Tetrapyrrole methylase"/>
    <property type="match status" value="1"/>
</dbReference>
<evidence type="ECO:0000313" key="9">
    <source>
        <dbReference type="Proteomes" id="UP000183529"/>
    </source>
</evidence>
<name>A0A1A5XAN7_9BURK</name>
<dbReference type="Pfam" id="PF00590">
    <property type="entry name" value="TP_methylase"/>
    <property type="match status" value="1"/>
</dbReference>
<dbReference type="GO" id="GO:0008168">
    <property type="term" value="F:methyltransferase activity"/>
    <property type="evidence" value="ECO:0007669"/>
    <property type="project" value="UniProtKB-KW"/>
</dbReference>
<comment type="caution">
    <text evidence="8">The sequence shown here is derived from an EMBL/GenBank/DDBJ whole genome shotgun (WGS) entry which is preliminary data.</text>
</comment>
<evidence type="ECO:0000313" key="10">
    <source>
        <dbReference type="Proteomes" id="UP000247515"/>
    </source>
</evidence>
<dbReference type="EMBL" id="FNZM01000008">
    <property type="protein sequence ID" value="SEJ75437.1"/>
    <property type="molecule type" value="Genomic_DNA"/>
</dbReference>
<feature type="domain" description="Tetrapyrrole methylase" evidence="6">
    <location>
        <begin position="80"/>
        <end position="223"/>
    </location>
</feature>
<evidence type="ECO:0000313" key="7">
    <source>
        <dbReference type="EMBL" id="PXX13517.1"/>
    </source>
</evidence>
<protein>
    <submittedName>
        <fullName evidence="8">16S rRNA (Cytidine1402-2'-O)-methyltransferase</fullName>
    </submittedName>
</protein>
<keyword evidence="3" id="KW-0489">Methyltransferase</keyword>
<dbReference type="CDD" id="cd11649">
    <property type="entry name" value="RsmI_like"/>
    <property type="match status" value="1"/>
</dbReference>
<dbReference type="InterPro" id="IPR035996">
    <property type="entry name" value="4pyrrol_Methylase_sf"/>
</dbReference>
<keyword evidence="10" id="KW-1185">Reference proteome</keyword>
<keyword evidence="5" id="KW-0949">S-adenosyl-L-methionine</keyword>
<proteinExistence type="predicted"/>
<dbReference type="InterPro" id="IPR008189">
    <property type="entry name" value="rRNA_ssu_MeTfrase_I"/>
</dbReference>
<gene>
    <name evidence="7" type="ORF">C7400_11580</name>
    <name evidence="8" type="ORF">SAMN05216550_10877</name>
</gene>
<dbReference type="OrthoDB" id="7061662at2"/>
<evidence type="ECO:0000256" key="2">
    <source>
        <dbReference type="ARBA" id="ARBA00022552"/>
    </source>
</evidence>
<evidence type="ECO:0000256" key="3">
    <source>
        <dbReference type="ARBA" id="ARBA00022603"/>
    </source>
</evidence>
<evidence type="ECO:0000259" key="6">
    <source>
        <dbReference type="Pfam" id="PF00590"/>
    </source>
</evidence>
<dbReference type="PANTHER" id="PTHR46111">
    <property type="entry name" value="RIBOSOMAL RNA SMALL SUBUNIT METHYLTRANSFERASE I"/>
    <property type="match status" value="1"/>
</dbReference>
<keyword evidence="4" id="KW-0808">Transferase</keyword>
<reference evidence="7 10" key="2">
    <citation type="submission" date="2018-05" db="EMBL/GenBank/DDBJ databases">
        <title>Genomic Encyclopedia of Type Strains, Phase IV (KMG-V): Genome sequencing to study the core and pangenomes of soil and plant-associated prokaryotes.</title>
        <authorList>
            <person name="Whitman W."/>
        </authorList>
    </citation>
    <scope>NUCLEOTIDE SEQUENCE [LARGE SCALE GENOMIC DNA]</scope>
    <source>
        <strain evidence="7 10">SIr-6563</strain>
    </source>
</reference>
<accession>A0A1A5XAN7</accession>
<dbReference type="Gene3D" id="3.40.1010.10">
    <property type="entry name" value="Cobalt-precorrin-4 Transmethylase, Domain 1"/>
    <property type="match status" value="1"/>
</dbReference>
<dbReference type="Proteomes" id="UP000183529">
    <property type="component" value="Unassembled WGS sequence"/>
</dbReference>
<dbReference type="GO" id="GO:0032259">
    <property type="term" value="P:methylation"/>
    <property type="evidence" value="ECO:0007669"/>
    <property type="project" value="UniProtKB-KW"/>
</dbReference>
<dbReference type="InterPro" id="IPR014776">
    <property type="entry name" value="4pyrrole_Mease_sub2"/>
</dbReference>
<dbReference type="Gene3D" id="3.30.950.10">
    <property type="entry name" value="Methyltransferase, Cobalt-precorrin-4 Transmethylase, Domain 2"/>
    <property type="match status" value="1"/>
</dbReference>
<reference evidence="8 9" key="1">
    <citation type="submission" date="2016-10" db="EMBL/GenBank/DDBJ databases">
        <authorList>
            <person name="Varghese N."/>
            <person name="Submissions S."/>
        </authorList>
    </citation>
    <scope>NUCLEOTIDE SEQUENCE [LARGE SCALE GENOMIC DNA]</scope>
    <source>
        <strain evidence="8 9">LMG 22274</strain>
    </source>
</reference>
<dbReference type="Proteomes" id="UP000247515">
    <property type="component" value="Unassembled WGS sequence"/>
</dbReference>
<dbReference type="GO" id="GO:0006364">
    <property type="term" value="P:rRNA processing"/>
    <property type="evidence" value="ECO:0007669"/>
    <property type="project" value="UniProtKB-KW"/>
</dbReference>
<dbReference type="GeneID" id="61302827"/>
<evidence type="ECO:0000256" key="5">
    <source>
        <dbReference type="ARBA" id="ARBA00022691"/>
    </source>
</evidence>
<dbReference type="RefSeq" id="WP_065061303.1">
    <property type="nucleotide sequence ID" value="NZ_CADFGN010000003.1"/>
</dbReference>
<dbReference type="EMBL" id="QJJV01000015">
    <property type="protein sequence ID" value="PXX13517.1"/>
    <property type="molecule type" value="Genomic_DNA"/>
</dbReference>
<dbReference type="AlphaFoldDB" id="A0A1A5XAN7"/>
<keyword evidence="2" id="KW-0698">rRNA processing</keyword>
<dbReference type="InterPro" id="IPR000878">
    <property type="entry name" value="4pyrrol_Mease"/>
</dbReference>
<dbReference type="PIRSF" id="PIRSF005917">
    <property type="entry name" value="MTase_YraL"/>
    <property type="match status" value="1"/>
</dbReference>
<evidence type="ECO:0000256" key="1">
    <source>
        <dbReference type="ARBA" id="ARBA00022490"/>
    </source>
</evidence>
<organism evidence="8 9">
    <name type="scientific">Paraburkholderia tropica</name>
    <dbReference type="NCBI Taxonomy" id="92647"/>
    <lineage>
        <taxon>Bacteria</taxon>
        <taxon>Pseudomonadati</taxon>
        <taxon>Pseudomonadota</taxon>
        <taxon>Betaproteobacteria</taxon>
        <taxon>Burkholderiales</taxon>
        <taxon>Burkholderiaceae</taxon>
        <taxon>Paraburkholderia</taxon>
    </lineage>
</organism>
<keyword evidence="1" id="KW-0963">Cytoplasm</keyword>
<dbReference type="InterPro" id="IPR014777">
    <property type="entry name" value="4pyrrole_Mease_sub1"/>
</dbReference>
<evidence type="ECO:0000256" key="4">
    <source>
        <dbReference type="ARBA" id="ARBA00022679"/>
    </source>
</evidence>
<evidence type="ECO:0000313" key="8">
    <source>
        <dbReference type="EMBL" id="SEJ75437.1"/>
    </source>
</evidence>
<dbReference type="PANTHER" id="PTHR46111:SF2">
    <property type="entry name" value="SAM-DEPENDENT METHYLTRANSFERASE"/>
    <property type="match status" value="1"/>
</dbReference>